<comment type="caution">
    <text evidence="13">The sequence shown here is derived from an EMBL/GenBank/DDBJ whole genome shotgun (WGS) entry which is preliminary data.</text>
</comment>
<keyword evidence="13" id="KW-0675">Receptor</keyword>
<name>A0AAV8G2L9_9POAL</name>
<keyword evidence="4" id="KW-0808">Transferase</keyword>
<accession>A0AAV8G2L9</accession>
<keyword evidence="5" id="KW-0812">Transmembrane</keyword>
<dbReference type="GO" id="GO:0004674">
    <property type="term" value="F:protein serine/threonine kinase activity"/>
    <property type="evidence" value="ECO:0007669"/>
    <property type="project" value="UniProtKB-KW"/>
</dbReference>
<dbReference type="GO" id="GO:0005524">
    <property type="term" value="F:ATP binding"/>
    <property type="evidence" value="ECO:0007669"/>
    <property type="project" value="UniProtKB-KW"/>
</dbReference>
<evidence type="ECO:0000256" key="8">
    <source>
        <dbReference type="ARBA" id="ARBA00022989"/>
    </source>
</evidence>
<dbReference type="InterPro" id="IPR011009">
    <property type="entry name" value="Kinase-like_dom_sf"/>
</dbReference>
<dbReference type="AlphaFoldDB" id="A0AAV8G2L9"/>
<evidence type="ECO:0000256" key="7">
    <source>
        <dbReference type="ARBA" id="ARBA00022840"/>
    </source>
</evidence>
<dbReference type="Pfam" id="PF07714">
    <property type="entry name" value="PK_Tyr_Ser-Thr"/>
    <property type="match status" value="1"/>
</dbReference>
<keyword evidence="8" id="KW-1133">Transmembrane helix</keyword>
<dbReference type="EC" id="2.7.11.1" evidence="2"/>
<comment type="subcellular location">
    <subcellularLocation>
        <location evidence="1">Cell membrane</location>
        <topology evidence="1">Single-pass membrane protein</topology>
    </subcellularLocation>
</comment>
<proteinExistence type="predicted"/>
<dbReference type="InterPro" id="IPR001245">
    <property type="entry name" value="Ser-Thr/Tyr_kinase_cat_dom"/>
</dbReference>
<evidence type="ECO:0000256" key="2">
    <source>
        <dbReference type="ARBA" id="ARBA00012513"/>
    </source>
</evidence>
<keyword evidence="14" id="KW-1185">Reference proteome</keyword>
<sequence>MSFANTQIIETSGYAIPPEYAMLGKLTDKSNVYSYGVMLLELITGRKPIGFLKNGIFLVNWLRSLLSRAVTEGIYDELVDPWLKSNYDPYDMRRLVHCAAIAVKKSEKSVLE</sequence>
<evidence type="ECO:0000256" key="6">
    <source>
        <dbReference type="ARBA" id="ARBA00022741"/>
    </source>
</evidence>
<organism evidence="13 14">
    <name type="scientific">Rhynchospora pubera</name>
    <dbReference type="NCBI Taxonomy" id="906938"/>
    <lineage>
        <taxon>Eukaryota</taxon>
        <taxon>Viridiplantae</taxon>
        <taxon>Streptophyta</taxon>
        <taxon>Embryophyta</taxon>
        <taxon>Tracheophyta</taxon>
        <taxon>Spermatophyta</taxon>
        <taxon>Magnoliopsida</taxon>
        <taxon>Liliopsida</taxon>
        <taxon>Poales</taxon>
        <taxon>Cyperaceae</taxon>
        <taxon>Cyperoideae</taxon>
        <taxon>Rhynchosporeae</taxon>
        <taxon>Rhynchospora</taxon>
    </lineage>
</organism>
<evidence type="ECO:0000259" key="12">
    <source>
        <dbReference type="Pfam" id="PF07714"/>
    </source>
</evidence>
<keyword evidence="3" id="KW-0723">Serine/threonine-protein kinase</keyword>
<dbReference type="Gene3D" id="1.10.510.10">
    <property type="entry name" value="Transferase(Phosphotransferase) domain 1"/>
    <property type="match status" value="1"/>
</dbReference>
<dbReference type="GO" id="GO:0005886">
    <property type="term" value="C:plasma membrane"/>
    <property type="evidence" value="ECO:0007669"/>
    <property type="project" value="UniProtKB-SubCell"/>
</dbReference>
<gene>
    <name evidence="13" type="ORF">LUZ62_048609</name>
</gene>
<evidence type="ECO:0000256" key="1">
    <source>
        <dbReference type="ARBA" id="ARBA00004162"/>
    </source>
</evidence>
<protein>
    <recommendedName>
        <fullName evidence="2">non-specific serine/threonine protein kinase</fullName>
        <ecNumber evidence="2">2.7.11.1</ecNumber>
    </recommendedName>
</protein>
<dbReference type="PANTHER" id="PTHR47982:SF50">
    <property type="entry name" value="NON-SPECIFIC SERINE_THREONINE PROTEIN KINASE"/>
    <property type="match status" value="1"/>
</dbReference>
<evidence type="ECO:0000256" key="9">
    <source>
        <dbReference type="ARBA" id="ARBA00023136"/>
    </source>
</evidence>
<dbReference type="PANTHER" id="PTHR47982">
    <property type="entry name" value="PROLINE-RICH RECEPTOR-LIKE PROTEIN KINASE PERK4"/>
    <property type="match status" value="1"/>
</dbReference>
<keyword evidence="6" id="KW-0547">Nucleotide-binding</keyword>
<dbReference type="InterPro" id="IPR047117">
    <property type="entry name" value="PERK1-13-like"/>
</dbReference>
<evidence type="ECO:0000256" key="4">
    <source>
        <dbReference type="ARBA" id="ARBA00022679"/>
    </source>
</evidence>
<keyword evidence="9" id="KW-0472">Membrane</keyword>
<evidence type="ECO:0000256" key="10">
    <source>
        <dbReference type="ARBA" id="ARBA00047899"/>
    </source>
</evidence>
<comment type="catalytic activity">
    <reaction evidence="11">
        <text>L-seryl-[protein] + ATP = O-phospho-L-seryl-[protein] + ADP + H(+)</text>
        <dbReference type="Rhea" id="RHEA:17989"/>
        <dbReference type="Rhea" id="RHEA-COMP:9863"/>
        <dbReference type="Rhea" id="RHEA-COMP:11604"/>
        <dbReference type="ChEBI" id="CHEBI:15378"/>
        <dbReference type="ChEBI" id="CHEBI:29999"/>
        <dbReference type="ChEBI" id="CHEBI:30616"/>
        <dbReference type="ChEBI" id="CHEBI:83421"/>
        <dbReference type="ChEBI" id="CHEBI:456216"/>
        <dbReference type="EC" id="2.7.11.1"/>
    </reaction>
</comment>
<evidence type="ECO:0000313" key="13">
    <source>
        <dbReference type="EMBL" id="KAJ4797363.1"/>
    </source>
</evidence>
<dbReference type="Proteomes" id="UP001140206">
    <property type="component" value="Chromosome 2"/>
</dbReference>
<evidence type="ECO:0000256" key="3">
    <source>
        <dbReference type="ARBA" id="ARBA00022527"/>
    </source>
</evidence>
<dbReference type="EMBL" id="JAMFTS010000002">
    <property type="protein sequence ID" value="KAJ4797363.1"/>
    <property type="molecule type" value="Genomic_DNA"/>
</dbReference>
<feature type="domain" description="Serine-threonine/tyrosine-protein kinase catalytic" evidence="12">
    <location>
        <begin position="16"/>
        <end position="54"/>
    </location>
</feature>
<comment type="catalytic activity">
    <reaction evidence="10">
        <text>L-threonyl-[protein] + ATP = O-phospho-L-threonyl-[protein] + ADP + H(+)</text>
        <dbReference type="Rhea" id="RHEA:46608"/>
        <dbReference type="Rhea" id="RHEA-COMP:11060"/>
        <dbReference type="Rhea" id="RHEA-COMP:11605"/>
        <dbReference type="ChEBI" id="CHEBI:15378"/>
        <dbReference type="ChEBI" id="CHEBI:30013"/>
        <dbReference type="ChEBI" id="CHEBI:30616"/>
        <dbReference type="ChEBI" id="CHEBI:61977"/>
        <dbReference type="ChEBI" id="CHEBI:456216"/>
        <dbReference type="EC" id="2.7.11.1"/>
    </reaction>
</comment>
<dbReference type="SUPFAM" id="SSF56112">
    <property type="entry name" value="Protein kinase-like (PK-like)"/>
    <property type="match status" value="1"/>
</dbReference>
<evidence type="ECO:0000313" key="14">
    <source>
        <dbReference type="Proteomes" id="UP001140206"/>
    </source>
</evidence>
<evidence type="ECO:0000256" key="5">
    <source>
        <dbReference type="ARBA" id="ARBA00022692"/>
    </source>
</evidence>
<keyword evidence="13" id="KW-0418">Kinase</keyword>
<evidence type="ECO:0000256" key="11">
    <source>
        <dbReference type="ARBA" id="ARBA00048679"/>
    </source>
</evidence>
<keyword evidence="7" id="KW-0067">ATP-binding</keyword>
<reference evidence="13" key="1">
    <citation type="submission" date="2022-08" db="EMBL/GenBank/DDBJ databases">
        <authorList>
            <person name="Marques A."/>
        </authorList>
    </citation>
    <scope>NUCLEOTIDE SEQUENCE</scope>
    <source>
        <strain evidence="13">RhyPub2mFocal</strain>
        <tissue evidence="13">Leaves</tissue>
    </source>
</reference>